<feature type="region of interest" description="Disordered" evidence="1">
    <location>
        <begin position="268"/>
        <end position="296"/>
    </location>
</feature>
<feature type="domain" description="Xaa-Pro dipeptidyl-peptidase-like" evidence="2">
    <location>
        <begin position="41"/>
        <end position="149"/>
    </location>
</feature>
<gene>
    <name evidence="3" type="ORF">BASA50_009824</name>
</gene>
<dbReference type="Gene3D" id="3.40.50.1820">
    <property type="entry name" value="alpha/beta hydrolase"/>
    <property type="match status" value="1"/>
</dbReference>
<dbReference type="Proteomes" id="UP001648503">
    <property type="component" value="Unassembled WGS sequence"/>
</dbReference>
<sequence length="322" mass="34846">MPRAIPNNLHLRELHIDIPSTGDAVLKGRLFVGDKHKSICVVLAHPYGPLGGDMNNNIVEVLFSYFASLGYTTLRFNFRGVNGSTGRSTFRGFGEVDDVVAVSQFVLSGQHCKPPPTQIIMCGYSYGSIATGAAACKVPQTIATISISYPVGVLWALTLGHQRKHISGLQSLPATVLKYFIIGGKDNFTSEAAFMQFTTDMPNPKTVVVVPDIDHFWSGTEASLIGYVSQWVTRCLRPHQSGYVSTNDLSVSVPRQSIDLQANSEIAQPLSSDKSSGRNKLLTPPPLPLTPSPKGCIPSQIFQVSSNIPIDKKSESTIPMSE</sequence>
<dbReference type="PANTHER" id="PTHR42103">
    <property type="entry name" value="ALPHA/BETA-HYDROLASES SUPERFAMILY PROTEIN"/>
    <property type="match status" value="1"/>
</dbReference>
<dbReference type="InterPro" id="IPR000383">
    <property type="entry name" value="Xaa-Pro-like_dom"/>
</dbReference>
<reference evidence="3 4" key="1">
    <citation type="submission" date="2021-02" db="EMBL/GenBank/DDBJ databases">
        <title>Variation within the Batrachochytrium salamandrivorans European outbreak.</title>
        <authorList>
            <person name="Kelly M."/>
            <person name="Pasmans F."/>
            <person name="Shea T.P."/>
            <person name="Munoz J.F."/>
            <person name="Carranza S."/>
            <person name="Cuomo C.A."/>
            <person name="Martel A."/>
        </authorList>
    </citation>
    <scope>NUCLEOTIDE SEQUENCE [LARGE SCALE GENOMIC DNA]</scope>
    <source>
        <strain evidence="3 4">AMFP18/2</strain>
    </source>
</reference>
<accession>A0ABQ8F050</accession>
<dbReference type="Pfam" id="PF02129">
    <property type="entry name" value="Peptidase_S15"/>
    <property type="match status" value="1"/>
</dbReference>
<dbReference type="InterPro" id="IPR029058">
    <property type="entry name" value="AB_hydrolase_fold"/>
</dbReference>
<organism evidence="3 4">
    <name type="scientific">Batrachochytrium salamandrivorans</name>
    <dbReference type="NCBI Taxonomy" id="1357716"/>
    <lineage>
        <taxon>Eukaryota</taxon>
        <taxon>Fungi</taxon>
        <taxon>Fungi incertae sedis</taxon>
        <taxon>Chytridiomycota</taxon>
        <taxon>Chytridiomycota incertae sedis</taxon>
        <taxon>Chytridiomycetes</taxon>
        <taxon>Rhizophydiales</taxon>
        <taxon>Rhizophydiales incertae sedis</taxon>
        <taxon>Batrachochytrium</taxon>
    </lineage>
</organism>
<dbReference type="PANTHER" id="PTHR42103:SF2">
    <property type="entry name" value="AB HYDROLASE-1 DOMAIN-CONTAINING PROTEIN"/>
    <property type="match status" value="1"/>
</dbReference>
<evidence type="ECO:0000259" key="2">
    <source>
        <dbReference type="Pfam" id="PF02129"/>
    </source>
</evidence>
<dbReference type="EMBL" id="JAFCIX010000441">
    <property type="protein sequence ID" value="KAH6589731.1"/>
    <property type="molecule type" value="Genomic_DNA"/>
</dbReference>
<evidence type="ECO:0000256" key="1">
    <source>
        <dbReference type="SAM" id="MobiDB-lite"/>
    </source>
</evidence>
<comment type="caution">
    <text evidence="3">The sequence shown here is derived from an EMBL/GenBank/DDBJ whole genome shotgun (WGS) entry which is preliminary data.</text>
</comment>
<dbReference type="SUPFAM" id="SSF53474">
    <property type="entry name" value="alpha/beta-Hydrolases"/>
    <property type="match status" value="1"/>
</dbReference>
<protein>
    <recommendedName>
        <fullName evidence="2">Xaa-Pro dipeptidyl-peptidase-like domain-containing protein</fullName>
    </recommendedName>
</protein>
<proteinExistence type="predicted"/>
<name>A0ABQ8F050_9FUNG</name>
<evidence type="ECO:0000313" key="3">
    <source>
        <dbReference type="EMBL" id="KAH6589731.1"/>
    </source>
</evidence>
<evidence type="ECO:0000313" key="4">
    <source>
        <dbReference type="Proteomes" id="UP001648503"/>
    </source>
</evidence>
<keyword evidence="4" id="KW-1185">Reference proteome</keyword>